<proteinExistence type="predicted"/>
<dbReference type="EMBL" id="CP042430">
    <property type="protein sequence ID" value="QEC46150.1"/>
    <property type="molecule type" value="Genomic_DNA"/>
</dbReference>
<keyword evidence="1" id="KW-0472">Membrane</keyword>
<keyword evidence="1" id="KW-0812">Transmembrane</keyword>
<protein>
    <submittedName>
        <fullName evidence="2">Uncharacterized protein</fullName>
    </submittedName>
</protein>
<evidence type="ECO:0000313" key="3">
    <source>
        <dbReference type="Proteomes" id="UP000321805"/>
    </source>
</evidence>
<dbReference type="RefSeq" id="WP_146915041.1">
    <property type="nucleotide sequence ID" value="NZ_CP042430.1"/>
</dbReference>
<dbReference type="OrthoDB" id="9994425at2"/>
<evidence type="ECO:0000256" key="1">
    <source>
        <dbReference type="SAM" id="Phobius"/>
    </source>
</evidence>
<dbReference type="Proteomes" id="UP000321805">
    <property type="component" value="Chromosome"/>
</dbReference>
<dbReference type="AlphaFoldDB" id="A0A5B8TZK0"/>
<feature type="transmembrane region" description="Helical" evidence="1">
    <location>
        <begin position="15"/>
        <end position="36"/>
    </location>
</feature>
<feature type="transmembrane region" description="Helical" evidence="1">
    <location>
        <begin position="48"/>
        <end position="71"/>
    </location>
</feature>
<gene>
    <name evidence="2" type="ORF">FSW04_00260</name>
</gene>
<dbReference type="KEGG" id="bsol:FSW04_00260"/>
<keyword evidence="1" id="KW-1133">Transmembrane helix</keyword>
<accession>A0A5B8TZK0</accession>
<keyword evidence="3" id="KW-1185">Reference proteome</keyword>
<evidence type="ECO:0000313" key="2">
    <source>
        <dbReference type="EMBL" id="QEC46150.1"/>
    </source>
</evidence>
<reference evidence="2 3" key="1">
    <citation type="journal article" date="2018" name="J. Microbiol.">
        <title>Baekduia soli gen. nov., sp. nov., a novel bacterium isolated from the soil of Baekdu Mountain and proposal of a novel family name, Baekduiaceae fam. nov.</title>
        <authorList>
            <person name="An D.S."/>
            <person name="Siddiqi M.Z."/>
            <person name="Kim K.H."/>
            <person name="Yu H.S."/>
            <person name="Im W.T."/>
        </authorList>
    </citation>
    <scope>NUCLEOTIDE SEQUENCE [LARGE SCALE GENOMIC DNA]</scope>
    <source>
        <strain evidence="2 3">BR7-21</strain>
    </source>
</reference>
<name>A0A5B8TZK0_9ACTN</name>
<organism evidence="2 3">
    <name type="scientific">Baekduia soli</name>
    <dbReference type="NCBI Taxonomy" id="496014"/>
    <lineage>
        <taxon>Bacteria</taxon>
        <taxon>Bacillati</taxon>
        <taxon>Actinomycetota</taxon>
        <taxon>Thermoleophilia</taxon>
        <taxon>Solirubrobacterales</taxon>
        <taxon>Baekduiaceae</taxon>
        <taxon>Baekduia</taxon>
    </lineage>
</organism>
<sequence length="75" mass="7730">MLPSPHEDPRSDTTAMVVAVTGVIGPVPYVMAVAALRMAGSPRRSRRAATAVIVAAATIVLHTAALAWLAVRLVG</sequence>